<name>U4V3S8_9HYPH</name>
<dbReference type="AlphaFoldDB" id="U4V3S8"/>
<gene>
    <name evidence="1" type="ORF">Q644_09465</name>
</gene>
<protein>
    <submittedName>
        <fullName evidence="1">Uncharacterized protein</fullName>
    </submittedName>
</protein>
<comment type="caution">
    <text evidence="1">The sequence shown here is derived from an EMBL/GenBank/DDBJ whole genome shotgun (WGS) entry which is preliminary data.</text>
</comment>
<evidence type="ECO:0000313" key="2">
    <source>
        <dbReference type="Proteomes" id="UP000016842"/>
    </source>
</evidence>
<organism evidence="1 2">
    <name type="scientific">Brucella intermedia 229E</name>
    <dbReference type="NCBI Taxonomy" id="1337887"/>
    <lineage>
        <taxon>Bacteria</taxon>
        <taxon>Pseudomonadati</taxon>
        <taxon>Pseudomonadota</taxon>
        <taxon>Alphaproteobacteria</taxon>
        <taxon>Hyphomicrobiales</taxon>
        <taxon>Brucellaceae</taxon>
        <taxon>Brucella/Ochrobactrum group</taxon>
        <taxon>Brucella</taxon>
    </lineage>
</organism>
<dbReference type="EMBL" id="ASXJ01000366">
    <property type="protein sequence ID" value="ERL99722.1"/>
    <property type="molecule type" value="Genomic_DNA"/>
</dbReference>
<sequence>MDQPLLIHPFLLIHENALQHGDLGCRPAEGQKPDLAECREKFFEIRLLYWLCHAVILNDPTKLLLTIITGS</sequence>
<dbReference type="Proteomes" id="UP000016842">
    <property type="component" value="Unassembled WGS sequence"/>
</dbReference>
<proteinExistence type="predicted"/>
<evidence type="ECO:0000313" key="1">
    <source>
        <dbReference type="EMBL" id="ERL99722.1"/>
    </source>
</evidence>
<accession>U4V3S8</accession>
<reference evidence="1 2" key="1">
    <citation type="journal article" date="2014" name="FEMS Microbiol. Lett.">
        <title>Genome sequencing analysis reveals virulence-related gene content of Ochrobactrum intermedium strain 229E, a urease-positive strain isolated from the human gastric niche.</title>
        <authorList>
            <person name="Kulkarni G.J."/>
            <person name="Shetty S."/>
            <person name="Dharne M.S."/>
            <person name="Shouche Y.S."/>
        </authorList>
    </citation>
    <scope>NUCLEOTIDE SEQUENCE [LARGE SCALE GENOMIC DNA]</scope>
    <source>
        <strain evidence="1 2">229E</strain>
    </source>
</reference>